<dbReference type="PANTHER" id="PTHR47099:SF1">
    <property type="entry name" value="METHYLCOBAMIDE:COM METHYLTRANSFERASE MTBA"/>
    <property type="match status" value="1"/>
</dbReference>
<protein>
    <submittedName>
        <fullName evidence="2">Methyltransferase</fullName>
    </submittedName>
</protein>
<dbReference type="InterPro" id="IPR052024">
    <property type="entry name" value="Methanogen_methyltrans"/>
</dbReference>
<dbReference type="Pfam" id="PF01208">
    <property type="entry name" value="URO-D"/>
    <property type="match status" value="1"/>
</dbReference>
<dbReference type="SUPFAM" id="SSF51726">
    <property type="entry name" value="UROD/MetE-like"/>
    <property type="match status" value="1"/>
</dbReference>
<reference evidence="2" key="1">
    <citation type="journal article" date="2020" name="mSystems">
        <title>Genome- and Community-Level Interaction Insights into Carbon Utilization and Element Cycling Functions of Hydrothermarchaeota in Hydrothermal Sediment.</title>
        <authorList>
            <person name="Zhou Z."/>
            <person name="Liu Y."/>
            <person name="Xu W."/>
            <person name="Pan J."/>
            <person name="Luo Z.H."/>
            <person name="Li M."/>
        </authorList>
    </citation>
    <scope>NUCLEOTIDE SEQUENCE [LARGE SCALE GENOMIC DNA]</scope>
    <source>
        <strain evidence="2">SpSt-716</strain>
    </source>
</reference>
<gene>
    <name evidence="2" type="ORF">ENU96_05440</name>
</gene>
<dbReference type="AlphaFoldDB" id="A0A7V3YLY6"/>
<feature type="domain" description="Uroporphyrinogen decarboxylase (URO-D)" evidence="1">
    <location>
        <begin position="217"/>
        <end position="419"/>
    </location>
</feature>
<proteinExistence type="predicted"/>
<sequence length="420" mass="47857">MTSRERVLKTLSHEEPDKLPLDLGATLVTGIHVSSLHKLKVALGLIRPEDPVKVIDPFQMLGEVDDDLRKVLGIDTVPLMSRENFFGFRNENWKPWKFFDGTPLLVPEKFNTVPDAEGNIYQYPKGDTSCAPCAKMPKGGFYHDALIRQKPIDEKNLRVEDQIEEYTLLADEDLRYYEEEAQRLYEETDYAIVFSGVPGTNLGDIAFVPGLALKDPKGIRDVEEWYVSLVTRQSFLQEVFARMTEIGLKNLEMLHQAVGERIQVIVISGTDFGSQHGPFIAPELYRKLFKPFHTKVNAWVHEHTTWKTFIHTCGSVYELLPDLREAGFDILNPVQISAASMDPETLKREFGDHFTFWGGGVNTQRTLPFGTPEEVREEVRKLIEIFRKGGGFVFATVHNIQANIPVENLLALFETVNEYR</sequence>
<dbReference type="InterPro" id="IPR000257">
    <property type="entry name" value="Uroporphyrinogen_deCOase"/>
</dbReference>
<dbReference type="Gene3D" id="3.20.20.210">
    <property type="match status" value="1"/>
</dbReference>
<dbReference type="EMBL" id="DTEN01000216">
    <property type="protein sequence ID" value="HGI75103.1"/>
    <property type="molecule type" value="Genomic_DNA"/>
</dbReference>
<evidence type="ECO:0000259" key="1">
    <source>
        <dbReference type="Pfam" id="PF01208"/>
    </source>
</evidence>
<keyword evidence="2" id="KW-0489">Methyltransferase</keyword>
<evidence type="ECO:0000313" key="2">
    <source>
        <dbReference type="EMBL" id="HGI75103.1"/>
    </source>
</evidence>
<dbReference type="GO" id="GO:0032259">
    <property type="term" value="P:methylation"/>
    <property type="evidence" value="ECO:0007669"/>
    <property type="project" value="UniProtKB-KW"/>
</dbReference>
<dbReference type="GO" id="GO:0006779">
    <property type="term" value="P:porphyrin-containing compound biosynthetic process"/>
    <property type="evidence" value="ECO:0007669"/>
    <property type="project" value="InterPro"/>
</dbReference>
<dbReference type="GO" id="GO:0004853">
    <property type="term" value="F:uroporphyrinogen decarboxylase activity"/>
    <property type="evidence" value="ECO:0007669"/>
    <property type="project" value="InterPro"/>
</dbReference>
<keyword evidence="2" id="KW-0808">Transferase</keyword>
<accession>A0A7V3YLY6</accession>
<comment type="caution">
    <text evidence="2">The sequence shown here is derived from an EMBL/GenBank/DDBJ whole genome shotgun (WGS) entry which is preliminary data.</text>
</comment>
<name>A0A7V3YLY6_9BACT</name>
<dbReference type="GO" id="GO:0008168">
    <property type="term" value="F:methyltransferase activity"/>
    <property type="evidence" value="ECO:0007669"/>
    <property type="project" value="UniProtKB-KW"/>
</dbReference>
<dbReference type="PANTHER" id="PTHR47099">
    <property type="entry name" value="METHYLCOBAMIDE:COM METHYLTRANSFERASE MTBA"/>
    <property type="match status" value="1"/>
</dbReference>
<dbReference type="InterPro" id="IPR038071">
    <property type="entry name" value="UROD/MetE-like_sf"/>
</dbReference>
<organism evidence="2">
    <name type="scientific">Candidatus Caldatribacterium californiense</name>
    <dbReference type="NCBI Taxonomy" id="1454726"/>
    <lineage>
        <taxon>Bacteria</taxon>
        <taxon>Pseudomonadati</taxon>
        <taxon>Atribacterota</taxon>
        <taxon>Atribacteria</taxon>
        <taxon>Atribacterales</taxon>
        <taxon>Candidatus Caldatribacteriaceae</taxon>
        <taxon>Candidatus Caldatribacterium</taxon>
    </lineage>
</organism>